<evidence type="ECO:0000259" key="9">
    <source>
        <dbReference type="SMART" id="SM00977"/>
    </source>
</evidence>
<dbReference type="EC" id="6.3.4.19" evidence="8"/>
<dbReference type="OrthoDB" id="9807403at2"/>
<dbReference type="PANTHER" id="PTHR43033">
    <property type="entry name" value="TRNA(ILE)-LYSIDINE SYNTHASE-RELATED"/>
    <property type="match status" value="1"/>
</dbReference>
<keyword evidence="2 8" id="KW-0963">Cytoplasm</keyword>
<dbReference type="InterPro" id="IPR012094">
    <property type="entry name" value="tRNA_Ile_lys_synt"/>
</dbReference>
<dbReference type="Pfam" id="PF09179">
    <property type="entry name" value="TilS"/>
    <property type="match status" value="1"/>
</dbReference>
<evidence type="ECO:0000256" key="8">
    <source>
        <dbReference type="HAMAP-Rule" id="MF_01161"/>
    </source>
</evidence>
<dbReference type="HAMAP" id="MF_01161">
    <property type="entry name" value="tRNA_Ile_lys_synt"/>
    <property type="match status" value="1"/>
</dbReference>
<name>C4KCP7_THASP</name>
<dbReference type="Gene3D" id="3.40.50.620">
    <property type="entry name" value="HUPs"/>
    <property type="match status" value="1"/>
</dbReference>
<dbReference type="SMART" id="SM00977">
    <property type="entry name" value="TilS_C"/>
    <property type="match status" value="1"/>
</dbReference>
<dbReference type="NCBIfam" id="TIGR02433">
    <property type="entry name" value="lysidine_TilS_C"/>
    <property type="match status" value="1"/>
</dbReference>
<dbReference type="GO" id="GO:0005737">
    <property type="term" value="C:cytoplasm"/>
    <property type="evidence" value="ECO:0007669"/>
    <property type="project" value="UniProtKB-SubCell"/>
</dbReference>
<dbReference type="Proteomes" id="UP000002186">
    <property type="component" value="Chromosome"/>
</dbReference>
<proteinExistence type="inferred from homology"/>
<gene>
    <name evidence="8" type="primary">tilS</name>
    <name evidence="10" type="ordered locus">Tmz1t_3401</name>
</gene>
<dbReference type="InterPro" id="IPR015262">
    <property type="entry name" value="tRNA_Ile_lys_synt_subst-bd"/>
</dbReference>
<keyword evidence="5 8" id="KW-0547">Nucleotide-binding</keyword>
<accession>C4KCP7</accession>
<evidence type="ECO:0000256" key="2">
    <source>
        <dbReference type="ARBA" id="ARBA00022490"/>
    </source>
</evidence>
<organism evidence="10 11">
    <name type="scientific">Thauera aminoaromatica</name>
    <dbReference type="NCBI Taxonomy" id="164330"/>
    <lineage>
        <taxon>Bacteria</taxon>
        <taxon>Pseudomonadati</taxon>
        <taxon>Pseudomonadota</taxon>
        <taxon>Betaproteobacteria</taxon>
        <taxon>Rhodocyclales</taxon>
        <taxon>Zoogloeaceae</taxon>
        <taxon>Thauera</taxon>
    </lineage>
</organism>
<evidence type="ECO:0000256" key="1">
    <source>
        <dbReference type="ARBA" id="ARBA00004496"/>
    </source>
</evidence>
<protein>
    <recommendedName>
        <fullName evidence="8">tRNA(Ile)-lysidine synthase</fullName>
        <ecNumber evidence="8">6.3.4.19</ecNumber>
    </recommendedName>
    <alternativeName>
        <fullName evidence="8">tRNA(Ile)-2-lysyl-cytidine synthase</fullName>
    </alternativeName>
    <alternativeName>
        <fullName evidence="8">tRNA(Ile)-lysidine synthetase</fullName>
    </alternativeName>
</protein>
<dbReference type="eggNOG" id="COG0037">
    <property type="taxonomic scope" value="Bacteria"/>
</dbReference>
<reference evidence="10 11" key="2">
    <citation type="journal article" date="2012" name="Stand. Genomic Sci.">
        <title>Complete genome sequence of Thauera aminoaromatica strain MZ1T.</title>
        <authorList>
            <person name="Jiang K."/>
            <person name="Sanseverino J."/>
            <person name="Chauhan A."/>
            <person name="Lucas S."/>
            <person name="Copeland A."/>
            <person name="Lapidus A."/>
            <person name="Del Rio T.G."/>
            <person name="Dalin E."/>
            <person name="Tice H."/>
            <person name="Bruce D."/>
            <person name="Goodwin L."/>
            <person name="Pitluck S."/>
            <person name="Sims D."/>
            <person name="Brettin T."/>
            <person name="Detter J.C."/>
            <person name="Han C."/>
            <person name="Chang Y.J."/>
            <person name="Larimer F."/>
            <person name="Land M."/>
            <person name="Hauser L."/>
            <person name="Kyrpides N.C."/>
            <person name="Mikhailova N."/>
            <person name="Moser S."/>
            <person name="Jegier P."/>
            <person name="Close D."/>
            <person name="Debruyn J.M."/>
            <person name="Wang Y."/>
            <person name="Layton A.C."/>
            <person name="Allen M.S."/>
            <person name="Sayler G.S."/>
        </authorList>
    </citation>
    <scope>NUCLEOTIDE SEQUENCE [LARGE SCALE GENOMIC DNA]</scope>
    <source>
        <strain evidence="10 11">MZ1T</strain>
    </source>
</reference>
<dbReference type="PANTHER" id="PTHR43033:SF1">
    <property type="entry name" value="TRNA(ILE)-LYSIDINE SYNTHASE-RELATED"/>
    <property type="match status" value="1"/>
</dbReference>
<keyword evidence="6 8" id="KW-0067">ATP-binding</keyword>
<evidence type="ECO:0000313" key="10">
    <source>
        <dbReference type="EMBL" id="ACR01995.1"/>
    </source>
</evidence>
<dbReference type="SUPFAM" id="SSF82829">
    <property type="entry name" value="MesJ substrate recognition domain-like"/>
    <property type="match status" value="1"/>
</dbReference>
<dbReference type="Gene3D" id="1.20.59.20">
    <property type="match status" value="1"/>
</dbReference>
<dbReference type="STRING" id="85643.Tmz1t_3401"/>
<dbReference type="Pfam" id="PF01171">
    <property type="entry name" value="ATP_bind_3"/>
    <property type="match status" value="1"/>
</dbReference>
<dbReference type="InterPro" id="IPR012796">
    <property type="entry name" value="Lysidine-tRNA-synth_C"/>
</dbReference>
<dbReference type="GO" id="GO:0032267">
    <property type="term" value="F:tRNA(Ile)-lysidine synthase activity"/>
    <property type="evidence" value="ECO:0007669"/>
    <property type="project" value="UniProtKB-EC"/>
</dbReference>
<dbReference type="HOGENOM" id="CLU_018869_2_0_4"/>
<dbReference type="RefSeq" id="WP_012585938.1">
    <property type="nucleotide sequence ID" value="NC_011662.2"/>
</dbReference>
<dbReference type="InterPro" id="IPR014729">
    <property type="entry name" value="Rossmann-like_a/b/a_fold"/>
</dbReference>
<dbReference type="SUPFAM" id="SSF56037">
    <property type="entry name" value="PheT/TilS domain"/>
    <property type="match status" value="1"/>
</dbReference>
<comment type="domain">
    <text evidence="8">The N-terminal region contains the highly conserved SGGXDS motif, predicted to be a P-loop motif involved in ATP binding.</text>
</comment>
<comment type="catalytic activity">
    <reaction evidence="7 8">
        <text>cytidine(34) in tRNA(Ile2) + L-lysine + ATP = lysidine(34) in tRNA(Ile2) + AMP + diphosphate + H(+)</text>
        <dbReference type="Rhea" id="RHEA:43744"/>
        <dbReference type="Rhea" id="RHEA-COMP:10625"/>
        <dbReference type="Rhea" id="RHEA-COMP:10670"/>
        <dbReference type="ChEBI" id="CHEBI:15378"/>
        <dbReference type="ChEBI" id="CHEBI:30616"/>
        <dbReference type="ChEBI" id="CHEBI:32551"/>
        <dbReference type="ChEBI" id="CHEBI:33019"/>
        <dbReference type="ChEBI" id="CHEBI:82748"/>
        <dbReference type="ChEBI" id="CHEBI:83665"/>
        <dbReference type="ChEBI" id="CHEBI:456215"/>
        <dbReference type="EC" id="6.3.4.19"/>
    </reaction>
</comment>
<keyword evidence="11" id="KW-1185">Reference proteome</keyword>
<dbReference type="CDD" id="cd01992">
    <property type="entry name" value="TilS_N"/>
    <property type="match status" value="1"/>
</dbReference>
<dbReference type="InterPro" id="IPR012795">
    <property type="entry name" value="tRNA_Ile_lys_synt_N"/>
</dbReference>
<dbReference type="EMBL" id="CP001281">
    <property type="protein sequence ID" value="ACR01995.1"/>
    <property type="molecule type" value="Genomic_DNA"/>
</dbReference>
<dbReference type="InterPro" id="IPR011063">
    <property type="entry name" value="TilS/TtcA_N"/>
</dbReference>
<dbReference type="NCBIfam" id="TIGR02432">
    <property type="entry name" value="lysidine_TilS_N"/>
    <property type="match status" value="1"/>
</dbReference>
<keyword evidence="3 8" id="KW-0436">Ligase</keyword>
<evidence type="ECO:0000313" key="11">
    <source>
        <dbReference type="Proteomes" id="UP000002186"/>
    </source>
</evidence>
<comment type="similarity">
    <text evidence="8">Belongs to the tRNA(Ile)-lysidine synthase family.</text>
</comment>
<dbReference type="SUPFAM" id="SSF52402">
    <property type="entry name" value="Adenine nucleotide alpha hydrolases-like"/>
    <property type="match status" value="1"/>
</dbReference>
<feature type="binding site" evidence="8">
    <location>
        <begin position="33"/>
        <end position="38"/>
    </location>
    <ligand>
        <name>ATP</name>
        <dbReference type="ChEBI" id="CHEBI:30616"/>
    </ligand>
</feature>
<sequence length="451" mass="47599">MRTPPADVLPESAAAVLAAAGVGAGSRVCCALSGGVDSVVLFELLRRLQPRFGFSLRAAHVDHGLSPNAAAWARACAERCLAAGVPLQVFRVEVERAHADGLEAAARAARHAALAQVDCDWLAFGHHQDDQAETLLFRLLRGTGVHGAAAMRAVEPGGAGRAGRLRPLLGLRRAQLLEWAGAHGLGWVEDESNAELRFTRNALRHRLLPVAEGLFPAAVPNLARAAAHFAEADALLGELAAIDAAACGAPVLCRADLLALTPARQANLLRWLLLGSGAPLPGAAPLGEALRQLRACEPAHPLRLPLGAWVCCAYRDRVWLEPAQPPAPQALHWQGEAAMHWGGDEVRLVASIGAGLGRGCLEDAGEVLLGPRREGLRMRLHPARPRRELRKLCQEAAIPAWLRDRLPVLWVDGEPAWVGGIGVAAEFACAPGAAGLVPEWRPGGVTPAPPP</sequence>
<comment type="subcellular location">
    <subcellularLocation>
        <location evidence="1 8">Cytoplasm</location>
    </subcellularLocation>
</comment>
<dbReference type="KEGG" id="tmz:Tmz1t_3401"/>
<feature type="domain" description="Lysidine-tRNA(Ile) synthetase C-terminal" evidence="9">
    <location>
        <begin position="367"/>
        <end position="440"/>
    </location>
</feature>
<evidence type="ECO:0000256" key="5">
    <source>
        <dbReference type="ARBA" id="ARBA00022741"/>
    </source>
</evidence>
<dbReference type="GO" id="GO:0005524">
    <property type="term" value="F:ATP binding"/>
    <property type="evidence" value="ECO:0007669"/>
    <property type="project" value="UniProtKB-UniRule"/>
</dbReference>
<keyword evidence="4 8" id="KW-0819">tRNA processing</keyword>
<dbReference type="GO" id="GO:0006400">
    <property type="term" value="P:tRNA modification"/>
    <property type="evidence" value="ECO:0007669"/>
    <property type="project" value="UniProtKB-UniRule"/>
</dbReference>
<reference evidence="11" key="1">
    <citation type="submission" date="2009-05" db="EMBL/GenBank/DDBJ databases">
        <title>Complete sequence of chromosome of Thauera sp. MZ1T.</title>
        <authorList>
            <consortium name="US DOE Joint Genome Institute"/>
            <person name="Lucas S."/>
            <person name="Copeland A."/>
            <person name="Lapidus A."/>
            <person name="Glavina del Rio T."/>
            <person name="Dalin E."/>
            <person name="Tice H."/>
            <person name="Bruce D."/>
            <person name="Goodwin L."/>
            <person name="Pitluck S."/>
            <person name="Sims D."/>
            <person name="Brettin T."/>
            <person name="Detter J.C."/>
            <person name="Han C."/>
            <person name="Larimer F."/>
            <person name="Land M."/>
            <person name="Hauser L."/>
            <person name="Kyrpides N."/>
            <person name="Mikhailova N."/>
            <person name="Sayler G.S."/>
        </authorList>
    </citation>
    <scope>NUCLEOTIDE SEQUENCE [LARGE SCALE GENOMIC DNA]</scope>
    <source>
        <strain evidence="11">MZ1T</strain>
    </source>
</reference>
<evidence type="ECO:0000256" key="7">
    <source>
        <dbReference type="ARBA" id="ARBA00048539"/>
    </source>
</evidence>
<evidence type="ECO:0000256" key="4">
    <source>
        <dbReference type="ARBA" id="ARBA00022694"/>
    </source>
</evidence>
<dbReference type="Pfam" id="PF11734">
    <property type="entry name" value="TilS_C"/>
    <property type="match status" value="1"/>
</dbReference>
<evidence type="ECO:0000256" key="6">
    <source>
        <dbReference type="ARBA" id="ARBA00022840"/>
    </source>
</evidence>
<evidence type="ECO:0000256" key="3">
    <source>
        <dbReference type="ARBA" id="ARBA00022598"/>
    </source>
</evidence>
<dbReference type="AlphaFoldDB" id="C4KCP7"/>
<comment type="function">
    <text evidence="8">Ligates lysine onto the cytidine present at position 34 of the AUA codon-specific tRNA(Ile) that contains the anticodon CAU, in an ATP-dependent manner. Cytidine is converted to lysidine, thus changing the amino acid specificity of the tRNA from methionine to isoleucine.</text>
</comment>